<organism evidence="7 8">
    <name type="scientific">Anaeroselena agilis</name>
    <dbReference type="NCBI Taxonomy" id="3063788"/>
    <lineage>
        <taxon>Bacteria</taxon>
        <taxon>Bacillati</taxon>
        <taxon>Bacillota</taxon>
        <taxon>Negativicutes</taxon>
        <taxon>Acetonemataceae</taxon>
        <taxon>Anaeroselena</taxon>
    </lineage>
</organism>
<dbReference type="Proteomes" id="UP001254848">
    <property type="component" value="Unassembled WGS sequence"/>
</dbReference>
<keyword evidence="6 7" id="KW-0012">Acyltransferase</keyword>
<evidence type="ECO:0000256" key="3">
    <source>
        <dbReference type="ARBA" id="ARBA00022519"/>
    </source>
</evidence>
<accession>A0ABU3P557</accession>
<evidence type="ECO:0000256" key="5">
    <source>
        <dbReference type="ARBA" id="ARBA00023136"/>
    </source>
</evidence>
<gene>
    <name evidence="7" type="ORF">Q4T40_21380</name>
</gene>
<dbReference type="RefSeq" id="WP_413782234.1">
    <property type="nucleotide sequence ID" value="NZ_JAUOZS010000001.1"/>
</dbReference>
<keyword evidence="5" id="KW-0472">Membrane</keyword>
<keyword evidence="3" id="KW-0997">Cell inner membrane</keyword>
<reference evidence="7 8" key="1">
    <citation type="submission" date="2023-07" db="EMBL/GenBank/DDBJ databases">
        <title>The novel representative of Negativicutes class, Anaeroselena agilis gen. nov. sp. nov.</title>
        <authorList>
            <person name="Prokofeva M.I."/>
            <person name="Elcheninov A.G."/>
            <person name="Klyukina A."/>
            <person name="Kublanov I.V."/>
            <person name="Frolov E.N."/>
            <person name="Podosokorskaya O.A."/>
        </authorList>
    </citation>
    <scope>NUCLEOTIDE SEQUENCE [LARGE SCALE GENOMIC DNA]</scope>
    <source>
        <strain evidence="7 8">4137-cl</strain>
    </source>
</reference>
<comment type="subcellular location">
    <subcellularLocation>
        <location evidence="1">Cell inner membrane</location>
    </subcellularLocation>
</comment>
<proteinExistence type="predicted"/>
<sequence>MQYYLVKLICWLLRPLPAGMRNRIGDFIGESLWPLVPMKRREMAVANVMASLGLDAPSALAVVRRSAVRFGRMFMELLTIPKLTRNNIDSFVILRGREYFDQAFAHGKGVIIAAAHSGNWELIGPALALYGYEIVGVAQRQTNAAMDRLINEIRTSTGMHITYKSGVREMIAYLSEGKAIGLIMDQDAREQGVFTEFFGRIASTPQGPAALSRMKGSLIVPTFITANADGTHTIIFHPPLATEKTDDRDRDFLVTTRKLNAILEEHIRAHPHEWFWLHNRWKTKPPAEKAGQDK</sequence>
<dbReference type="PIRSF" id="PIRSF026649">
    <property type="entry name" value="MsbB"/>
    <property type="match status" value="1"/>
</dbReference>
<dbReference type="Pfam" id="PF03279">
    <property type="entry name" value="Lip_A_acyltrans"/>
    <property type="match status" value="1"/>
</dbReference>
<keyword evidence="4" id="KW-0808">Transferase</keyword>
<dbReference type="GO" id="GO:0016746">
    <property type="term" value="F:acyltransferase activity"/>
    <property type="evidence" value="ECO:0007669"/>
    <property type="project" value="UniProtKB-KW"/>
</dbReference>
<evidence type="ECO:0000256" key="2">
    <source>
        <dbReference type="ARBA" id="ARBA00022475"/>
    </source>
</evidence>
<evidence type="ECO:0000313" key="7">
    <source>
        <dbReference type="EMBL" id="MDT8903790.1"/>
    </source>
</evidence>
<dbReference type="EMBL" id="JAUOZS010000001">
    <property type="protein sequence ID" value="MDT8903790.1"/>
    <property type="molecule type" value="Genomic_DNA"/>
</dbReference>
<keyword evidence="8" id="KW-1185">Reference proteome</keyword>
<dbReference type="PANTHER" id="PTHR30606">
    <property type="entry name" value="LIPID A BIOSYNTHESIS LAUROYL ACYLTRANSFERASE"/>
    <property type="match status" value="1"/>
</dbReference>
<evidence type="ECO:0000256" key="4">
    <source>
        <dbReference type="ARBA" id="ARBA00022679"/>
    </source>
</evidence>
<name>A0ABU3P557_9FIRM</name>
<dbReference type="InterPro" id="IPR004960">
    <property type="entry name" value="LipA_acyltrans"/>
</dbReference>
<comment type="caution">
    <text evidence="7">The sequence shown here is derived from an EMBL/GenBank/DDBJ whole genome shotgun (WGS) entry which is preliminary data.</text>
</comment>
<evidence type="ECO:0000256" key="6">
    <source>
        <dbReference type="ARBA" id="ARBA00023315"/>
    </source>
</evidence>
<evidence type="ECO:0000256" key="1">
    <source>
        <dbReference type="ARBA" id="ARBA00004533"/>
    </source>
</evidence>
<keyword evidence="2" id="KW-1003">Cell membrane</keyword>
<dbReference type="CDD" id="cd07984">
    <property type="entry name" value="LPLAT_LABLAT-like"/>
    <property type="match status" value="1"/>
</dbReference>
<protein>
    <submittedName>
        <fullName evidence="7">Lysophospholipid acyltransferase family protein</fullName>
    </submittedName>
</protein>
<evidence type="ECO:0000313" key="8">
    <source>
        <dbReference type="Proteomes" id="UP001254848"/>
    </source>
</evidence>
<dbReference type="PANTHER" id="PTHR30606:SF9">
    <property type="entry name" value="LIPID A BIOSYNTHESIS LAUROYLTRANSFERASE"/>
    <property type="match status" value="1"/>
</dbReference>